<feature type="compositionally biased region" description="Polar residues" evidence="1">
    <location>
        <begin position="1"/>
        <end position="13"/>
    </location>
</feature>
<dbReference type="EMBL" id="GBXM01057378">
    <property type="protein sequence ID" value="JAH51199.1"/>
    <property type="molecule type" value="Transcribed_RNA"/>
</dbReference>
<accession>A0A0E9TBW0</accession>
<organism evidence="2">
    <name type="scientific">Anguilla anguilla</name>
    <name type="common">European freshwater eel</name>
    <name type="synonym">Muraena anguilla</name>
    <dbReference type="NCBI Taxonomy" id="7936"/>
    <lineage>
        <taxon>Eukaryota</taxon>
        <taxon>Metazoa</taxon>
        <taxon>Chordata</taxon>
        <taxon>Craniata</taxon>
        <taxon>Vertebrata</taxon>
        <taxon>Euteleostomi</taxon>
        <taxon>Actinopterygii</taxon>
        <taxon>Neopterygii</taxon>
        <taxon>Teleostei</taxon>
        <taxon>Anguilliformes</taxon>
        <taxon>Anguillidae</taxon>
        <taxon>Anguilla</taxon>
    </lineage>
</organism>
<protein>
    <submittedName>
        <fullName evidence="2">Uncharacterized protein</fullName>
    </submittedName>
</protein>
<reference evidence="2" key="2">
    <citation type="journal article" date="2015" name="Fish Shellfish Immunol.">
        <title>Early steps in the European eel (Anguilla anguilla)-Vibrio vulnificus interaction in the gills: Role of the RtxA13 toxin.</title>
        <authorList>
            <person name="Callol A."/>
            <person name="Pajuelo D."/>
            <person name="Ebbesson L."/>
            <person name="Teles M."/>
            <person name="MacKenzie S."/>
            <person name="Amaro C."/>
        </authorList>
    </citation>
    <scope>NUCLEOTIDE SEQUENCE</scope>
</reference>
<name>A0A0E9TBW0_ANGAN</name>
<sequence>MSWPMSTESQLQVGQLARHGDGSSPLV</sequence>
<dbReference type="AlphaFoldDB" id="A0A0E9TBW0"/>
<evidence type="ECO:0000256" key="1">
    <source>
        <dbReference type="SAM" id="MobiDB-lite"/>
    </source>
</evidence>
<evidence type="ECO:0000313" key="2">
    <source>
        <dbReference type="EMBL" id="JAH51199.1"/>
    </source>
</evidence>
<proteinExistence type="predicted"/>
<feature type="region of interest" description="Disordered" evidence="1">
    <location>
        <begin position="1"/>
        <end position="27"/>
    </location>
</feature>
<reference evidence="2" key="1">
    <citation type="submission" date="2014-11" db="EMBL/GenBank/DDBJ databases">
        <authorList>
            <person name="Amaro Gonzalez C."/>
        </authorList>
    </citation>
    <scope>NUCLEOTIDE SEQUENCE</scope>
</reference>